<evidence type="ECO:0000313" key="2">
    <source>
        <dbReference type="Proteomes" id="UP000837857"/>
    </source>
</evidence>
<keyword evidence="2" id="KW-1185">Reference proteome</keyword>
<reference evidence="1" key="1">
    <citation type="submission" date="2022-03" db="EMBL/GenBank/DDBJ databases">
        <authorList>
            <person name="Martin H S."/>
        </authorList>
    </citation>
    <scope>NUCLEOTIDE SEQUENCE</scope>
</reference>
<accession>A0ABN8HYV0</accession>
<proteinExistence type="predicted"/>
<evidence type="ECO:0000313" key="1">
    <source>
        <dbReference type="EMBL" id="CAH2041425.1"/>
    </source>
</evidence>
<gene>
    <name evidence="1" type="ORF">IPOD504_LOCUS3158</name>
</gene>
<protein>
    <submittedName>
        <fullName evidence="1">Uncharacterized protein</fullName>
    </submittedName>
</protein>
<name>A0ABN8HYV0_9NEOP</name>
<dbReference type="EMBL" id="OW152825">
    <property type="protein sequence ID" value="CAH2041425.1"/>
    <property type="molecule type" value="Genomic_DNA"/>
</dbReference>
<organism evidence="1 2">
    <name type="scientific">Iphiclides podalirius</name>
    <name type="common">scarce swallowtail</name>
    <dbReference type="NCBI Taxonomy" id="110791"/>
    <lineage>
        <taxon>Eukaryota</taxon>
        <taxon>Metazoa</taxon>
        <taxon>Ecdysozoa</taxon>
        <taxon>Arthropoda</taxon>
        <taxon>Hexapoda</taxon>
        <taxon>Insecta</taxon>
        <taxon>Pterygota</taxon>
        <taxon>Neoptera</taxon>
        <taxon>Endopterygota</taxon>
        <taxon>Lepidoptera</taxon>
        <taxon>Glossata</taxon>
        <taxon>Ditrysia</taxon>
        <taxon>Papilionoidea</taxon>
        <taxon>Papilionidae</taxon>
        <taxon>Papilioninae</taxon>
        <taxon>Iphiclides</taxon>
    </lineage>
</organism>
<sequence>MNNCLRLSNNGTVSPPRWALSSPTTIDYYLDLTAQVTGGGFFAGAQFKLGTCSRYENNDVNRISVCQSPEVAAPAGEIKEW</sequence>
<dbReference type="Proteomes" id="UP000837857">
    <property type="component" value="Chromosome 13"/>
</dbReference>
<feature type="non-terminal residue" evidence="1">
    <location>
        <position position="1"/>
    </location>
</feature>